<gene>
    <name evidence="2" type="ordered locus">PAU_03367</name>
    <name evidence="3" type="ORF">PA-RVA20-21-0187</name>
</gene>
<proteinExistence type="predicted"/>
<dbReference type="EMBL" id="FM211060">
    <property type="protein sequence ID" value="CAR67789.1"/>
    <property type="molecule type" value="Genomic_DNA"/>
</dbReference>
<reference evidence="3" key="3">
    <citation type="submission" date="2008-09" db="EMBL/GenBank/DDBJ databases">
        <authorList>
            <person name="Thomson N.R."/>
        </authorList>
    </citation>
    <scope>NUCLEOTIDE SEQUENCE</scope>
    <source>
        <strain evidence="3">ATCC 43949</strain>
    </source>
</reference>
<organism evidence="3">
    <name type="scientific">Photorhabdus asymbiotica subsp. asymbiotica (strain ATCC 43949 / 3105-77)</name>
    <name type="common">Xenorhabdus luminescens (strain 2)</name>
    <dbReference type="NCBI Taxonomy" id="553480"/>
    <lineage>
        <taxon>Bacteria</taxon>
        <taxon>Pseudomonadati</taxon>
        <taxon>Pseudomonadota</taxon>
        <taxon>Gammaproteobacteria</taxon>
        <taxon>Enterobacterales</taxon>
        <taxon>Morganellaceae</taxon>
        <taxon>Photorhabdus</taxon>
    </lineage>
</organism>
<dbReference type="KEGG" id="pay:PAU_03367"/>
<protein>
    <submittedName>
        <fullName evidence="3">Uncharacterized protein</fullName>
    </submittedName>
</protein>
<sequence>MIFFYRLTTEERINVWFEDKTLFFSDNHLDMTTGLLQYNSQPKTAHNRLDSIYQIRLGVKVSPQRSLHKDDNPDNALSSFPYETSREGYRNFGRK</sequence>
<accession>C7BIT1</accession>
<evidence type="ECO:0000313" key="2">
    <source>
        <dbReference type="EMBL" id="CAQ85455.1"/>
    </source>
</evidence>
<dbReference type="AlphaFoldDB" id="B6VNQ8"/>
<dbReference type="Proteomes" id="UP000002747">
    <property type="component" value="Chromosome"/>
</dbReference>
<evidence type="ECO:0000313" key="3">
    <source>
        <dbReference type="EMBL" id="CAR67789.1"/>
    </source>
</evidence>
<reference evidence="2 4" key="4">
    <citation type="journal article" date="2009" name="BMC Genomics">
        <title>Comparative genomics of the emerging human pathogen Photorhabdus asymbiotica with the insect pathogen Photorhabdus luminescens.</title>
        <authorList>
            <person name="Wilkinson P."/>
            <person name="Waterfield N.R."/>
            <person name="Crossman L."/>
            <person name="Corton C."/>
            <person name="Sanchez-Contreras M."/>
            <person name="Vlisidou I."/>
            <person name="Barron A."/>
            <person name="Bignell A."/>
            <person name="Clark L."/>
            <person name="Ormond D."/>
            <person name="Mayho M."/>
            <person name="Bason N."/>
            <person name="Smith F."/>
            <person name="Simmonds M."/>
            <person name="Churcher C."/>
            <person name="Harris D."/>
            <person name="Thompson N.R."/>
            <person name="Quail M."/>
            <person name="Parkhill J."/>
            <person name="ffrench-Constant R.H."/>
        </authorList>
    </citation>
    <scope>NUCLEOTIDE SEQUENCE [LARGE SCALE GENOMIC DNA]</scope>
    <source>
        <strain evidence="4">ATCC 43949 / 3105-77</strain>
        <strain evidence="2">ATCC43949</strain>
    </source>
</reference>
<dbReference type="EMBL" id="FM162591">
    <property type="protein sequence ID" value="CAQ85455.1"/>
    <property type="molecule type" value="Genomic_DNA"/>
</dbReference>
<reference evidence="2" key="2">
    <citation type="submission" date="2008-05" db="EMBL/GenBank/DDBJ databases">
        <authorList>
            <person name="Crossman L.C."/>
        </authorList>
    </citation>
    <scope>NUCLEOTIDE SEQUENCE</scope>
    <source>
        <strain evidence="2">ATCC43949</strain>
    </source>
</reference>
<reference evidence="3" key="1">
    <citation type="journal article" date="2008" name="Proc. Natl. Acad. Sci. U.S.A.">
        <title>Rapid virulence annotation (RVA): identification of virulence factors using a bacterial genome library and multiple invertebrate hosts.</title>
        <authorList>
            <person name="Waterfield N.R."/>
            <person name="Sanchez-Contreras M."/>
            <person name="Eleftherianos I."/>
            <person name="Dowling A."/>
            <person name="Wilkinson P."/>
            <person name="Parkhill J."/>
            <person name="Thomson N."/>
            <person name="Reynolds S.E."/>
            <person name="Bode H.B."/>
            <person name="Dorus S."/>
            <person name="Ffrench-Constant R.H."/>
        </authorList>
    </citation>
    <scope>NUCLEOTIDE SEQUENCE</scope>
    <source>
        <strain evidence="3">ATCC 43949</strain>
    </source>
</reference>
<name>B6VNQ8_PHOAA</name>
<accession>B6VNQ8</accession>
<evidence type="ECO:0000313" key="4">
    <source>
        <dbReference type="Proteomes" id="UP000002747"/>
    </source>
</evidence>
<evidence type="ECO:0000256" key="1">
    <source>
        <dbReference type="SAM" id="MobiDB-lite"/>
    </source>
</evidence>
<feature type="region of interest" description="Disordered" evidence="1">
    <location>
        <begin position="64"/>
        <end position="95"/>
    </location>
</feature>